<evidence type="ECO:0000256" key="13">
    <source>
        <dbReference type="PIRSR" id="PIRSR602403-1"/>
    </source>
</evidence>
<comment type="similarity">
    <text evidence="3">Belongs to the cytochrome P450 family.</text>
</comment>
<dbReference type="Gene3D" id="1.10.630.10">
    <property type="entry name" value="Cytochrome P450"/>
    <property type="match status" value="1"/>
</dbReference>
<dbReference type="EMBL" id="PQXN01000052">
    <property type="protein sequence ID" value="TGO58664.1"/>
    <property type="molecule type" value="Genomic_DNA"/>
</dbReference>
<gene>
    <name evidence="14" type="ORF">BCON_0052g00080</name>
</gene>
<evidence type="ECO:0000256" key="4">
    <source>
        <dbReference type="ARBA" id="ARBA00022617"/>
    </source>
</evidence>
<evidence type="ECO:0000256" key="5">
    <source>
        <dbReference type="ARBA" id="ARBA00022692"/>
    </source>
</evidence>
<dbReference type="GO" id="GO:0004497">
    <property type="term" value="F:monooxygenase activity"/>
    <property type="evidence" value="ECO:0007669"/>
    <property type="project" value="UniProtKB-KW"/>
</dbReference>
<evidence type="ECO:0000256" key="10">
    <source>
        <dbReference type="ARBA" id="ARBA00023026"/>
    </source>
</evidence>
<dbReference type="PRINTS" id="PR00465">
    <property type="entry name" value="EP450IV"/>
</dbReference>
<reference evidence="14 15" key="1">
    <citation type="submission" date="2017-12" db="EMBL/GenBank/DDBJ databases">
        <title>Comparative genomics of Botrytis spp.</title>
        <authorList>
            <person name="Valero-Jimenez C.A."/>
            <person name="Tapia P."/>
            <person name="Veloso J."/>
            <person name="Silva-Moreno E."/>
            <person name="Staats M."/>
            <person name="Valdes J.H."/>
            <person name="Van Kan J.A.L."/>
        </authorList>
    </citation>
    <scope>NUCLEOTIDE SEQUENCE [LARGE SCALE GENOMIC DNA]</scope>
    <source>
        <strain evidence="14 15">MUCL11595</strain>
    </source>
</reference>
<evidence type="ECO:0000256" key="3">
    <source>
        <dbReference type="ARBA" id="ARBA00010617"/>
    </source>
</evidence>
<keyword evidence="8" id="KW-0560">Oxidoreductase</keyword>
<evidence type="ECO:0000256" key="9">
    <source>
        <dbReference type="ARBA" id="ARBA00023004"/>
    </source>
</evidence>
<keyword evidence="6 13" id="KW-0479">Metal-binding</keyword>
<accession>A0A4Z1IDF8</accession>
<sequence>MIITYYIYRPHNVDIISKPTLIGTSITSFQSIFKLGKLIDQGYARAGGKPFAIPRRDRYFVMVSSKKQIEELNDAPVNQLSARGVMYDVIVPQHVIAKGLDLDVKTGGYLARNVFKHRLRSSLPSIQDTLWETVQDAFKKEMHGPLDAERWMRIPLRKVSLRLSGRVNDLVIFGKELANNDEFYKSNLNFCADSAITMAILHRVPKIFYSPISFITMNLSNGRRKMRQFLTAEVQKRLEFETKGESTRKDCLQWIIETSGGASVEAIVVQLLAFVLGSSHQLPMLISFVLYSLCLHPEYIQPLREEINRVGDKAFETVQNNEMPYLDSFLKEVARLNPMTDIAMPRKVMSPFTFDDGTHVPCGNYVCVPHAPIMTNPAIYPDPDTFDGFRFVFKDQSASTSRFSHTSHEFPFWGSVKHGCPARFFVSLALKMIVVHFLNSYDFKLADPNANHTFSYDIIRMPNPFLAILIRERNAQ</sequence>
<dbReference type="InterPro" id="IPR036396">
    <property type="entry name" value="Cyt_P450_sf"/>
</dbReference>
<evidence type="ECO:0000256" key="2">
    <source>
        <dbReference type="ARBA" id="ARBA00004370"/>
    </source>
</evidence>
<name>A0A4Z1IDF8_9HELO</name>
<dbReference type="InterPro" id="IPR002403">
    <property type="entry name" value="Cyt_P450_E_grp-IV"/>
</dbReference>
<feature type="binding site" description="axial binding residue" evidence="13">
    <location>
        <position position="420"/>
    </location>
    <ligand>
        <name>heme</name>
        <dbReference type="ChEBI" id="CHEBI:30413"/>
    </ligand>
    <ligandPart>
        <name>Fe</name>
        <dbReference type="ChEBI" id="CHEBI:18248"/>
    </ligandPart>
</feature>
<evidence type="ECO:0000313" key="15">
    <source>
        <dbReference type="Proteomes" id="UP000297527"/>
    </source>
</evidence>
<dbReference type="OrthoDB" id="1844152at2759"/>
<keyword evidence="12" id="KW-0472">Membrane</keyword>
<dbReference type="AlphaFoldDB" id="A0A4Z1IDF8"/>
<dbReference type="PANTHER" id="PTHR46206:SF5">
    <property type="entry name" value="P450, PUTATIVE (EUROFUNG)-RELATED"/>
    <property type="match status" value="1"/>
</dbReference>
<keyword evidence="11" id="KW-0503">Monooxygenase</keyword>
<dbReference type="GO" id="GO:0005506">
    <property type="term" value="F:iron ion binding"/>
    <property type="evidence" value="ECO:0007669"/>
    <property type="project" value="InterPro"/>
</dbReference>
<comment type="subcellular location">
    <subcellularLocation>
        <location evidence="2">Membrane</location>
    </subcellularLocation>
</comment>
<dbReference type="InterPro" id="IPR001128">
    <property type="entry name" value="Cyt_P450"/>
</dbReference>
<evidence type="ECO:0000256" key="8">
    <source>
        <dbReference type="ARBA" id="ARBA00023002"/>
    </source>
</evidence>
<comment type="cofactor">
    <cofactor evidence="1 13">
        <name>heme</name>
        <dbReference type="ChEBI" id="CHEBI:30413"/>
    </cofactor>
</comment>
<keyword evidence="15" id="KW-1185">Reference proteome</keyword>
<evidence type="ECO:0000256" key="12">
    <source>
        <dbReference type="ARBA" id="ARBA00023136"/>
    </source>
</evidence>
<dbReference type="Proteomes" id="UP000297527">
    <property type="component" value="Unassembled WGS sequence"/>
</dbReference>
<evidence type="ECO:0000313" key="14">
    <source>
        <dbReference type="EMBL" id="TGO58664.1"/>
    </source>
</evidence>
<evidence type="ECO:0000256" key="1">
    <source>
        <dbReference type="ARBA" id="ARBA00001971"/>
    </source>
</evidence>
<evidence type="ECO:0000256" key="11">
    <source>
        <dbReference type="ARBA" id="ARBA00023033"/>
    </source>
</evidence>
<dbReference type="PANTHER" id="PTHR46206">
    <property type="entry name" value="CYTOCHROME P450"/>
    <property type="match status" value="1"/>
</dbReference>
<dbReference type="SUPFAM" id="SSF48264">
    <property type="entry name" value="Cytochrome P450"/>
    <property type="match status" value="1"/>
</dbReference>
<comment type="caution">
    <text evidence="14">The sequence shown here is derived from an EMBL/GenBank/DDBJ whole genome shotgun (WGS) entry which is preliminary data.</text>
</comment>
<dbReference type="Pfam" id="PF00067">
    <property type="entry name" value="p450"/>
    <property type="match status" value="1"/>
</dbReference>
<evidence type="ECO:0008006" key="16">
    <source>
        <dbReference type="Google" id="ProtNLM"/>
    </source>
</evidence>
<keyword evidence="7" id="KW-1133">Transmembrane helix</keyword>
<keyword evidence="9 13" id="KW-0408">Iron</keyword>
<evidence type="ECO:0000256" key="7">
    <source>
        <dbReference type="ARBA" id="ARBA00022989"/>
    </source>
</evidence>
<dbReference type="GO" id="GO:0016705">
    <property type="term" value="F:oxidoreductase activity, acting on paired donors, with incorporation or reduction of molecular oxygen"/>
    <property type="evidence" value="ECO:0007669"/>
    <property type="project" value="InterPro"/>
</dbReference>
<proteinExistence type="inferred from homology"/>
<dbReference type="GO" id="GO:0020037">
    <property type="term" value="F:heme binding"/>
    <property type="evidence" value="ECO:0007669"/>
    <property type="project" value="InterPro"/>
</dbReference>
<keyword evidence="10" id="KW-0843">Virulence</keyword>
<protein>
    <recommendedName>
        <fullName evidence="16">Cytochrome P450</fullName>
    </recommendedName>
</protein>
<evidence type="ECO:0000256" key="6">
    <source>
        <dbReference type="ARBA" id="ARBA00022723"/>
    </source>
</evidence>
<keyword evidence="4 13" id="KW-0349">Heme</keyword>
<organism evidence="14 15">
    <name type="scientific">Botryotinia convoluta</name>
    <dbReference type="NCBI Taxonomy" id="54673"/>
    <lineage>
        <taxon>Eukaryota</taxon>
        <taxon>Fungi</taxon>
        <taxon>Dikarya</taxon>
        <taxon>Ascomycota</taxon>
        <taxon>Pezizomycotina</taxon>
        <taxon>Leotiomycetes</taxon>
        <taxon>Helotiales</taxon>
        <taxon>Sclerotiniaceae</taxon>
        <taxon>Botryotinia</taxon>
    </lineage>
</organism>
<dbReference type="CDD" id="cd11041">
    <property type="entry name" value="CYP503A1-like"/>
    <property type="match status" value="1"/>
</dbReference>
<keyword evidence="5" id="KW-0812">Transmembrane</keyword>
<dbReference type="GO" id="GO:0016020">
    <property type="term" value="C:membrane"/>
    <property type="evidence" value="ECO:0007669"/>
    <property type="project" value="UniProtKB-SubCell"/>
</dbReference>